<organism evidence="1">
    <name type="scientific">Klebsiella phage vB_KpnM_M1</name>
    <dbReference type="NCBI Taxonomy" id="2798806"/>
    <lineage>
        <taxon>Viruses</taxon>
        <taxon>Duplodnaviria</taxon>
        <taxon>Heunggongvirae</taxon>
        <taxon>Uroviricota</taxon>
        <taxon>Caudoviricetes</taxon>
        <taxon>Pantevenvirales</taxon>
        <taxon>Straboviridae</taxon>
        <taxon>Slopekvirus</taxon>
        <taxon>Klebsiella virus PMBT1</taxon>
    </lineage>
</organism>
<proteinExistence type="predicted"/>
<sequence>MQIKIIKSFFVDLTEGKVYDAIEDKNGLWIWNDWKECKLPINLYQNHELIEYEIVK</sequence>
<evidence type="ECO:0000313" key="1">
    <source>
        <dbReference type="EMBL" id="QQO91470.1"/>
    </source>
</evidence>
<protein>
    <submittedName>
        <fullName evidence="1">Uncharacterized protein</fullName>
    </submittedName>
</protein>
<gene>
    <name evidence="1" type="ORF">vBKpnMM1_gp71</name>
</gene>
<dbReference type="Proteomes" id="UP000596017">
    <property type="component" value="Segment"/>
</dbReference>
<accession>A0A7T8IWA9</accession>
<reference evidence="1" key="1">
    <citation type="submission" date="2021-01" db="EMBL/GenBank/DDBJ databases">
        <authorList>
            <person name="Merabishvili M."/>
            <person name="Lood C."/>
            <person name="Wagemans J."/>
        </authorList>
    </citation>
    <scope>NUCLEOTIDE SEQUENCE</scope>
</reference>
<dbReference type="EMBL" id="MW448170">
    <property type="protein sequence ID" value="QQO91470.1"/>
    <property type="molecule type" value="Genomic_DNA"/>
</dbReference>
<name>A0A7T8IWA9_9CAUD</name>